<accession>A0A8S5SMB2</accession>
<proteinExistence type="predicted"/>
<organism evidence="1">
    <name type="scientific">Myoviridae sp. ctgEf1</name>
    <dbReference type="NCBI Taxonomy" id="2827699"/>
    <lineage>
        <taxon>Viruses</taxon>
        <taxon>Duplodnaviria</taxon>
        <taxon>Heunggongvirae</taxon>
        <taxon>Uroviricota</taxon>
        <taxon>Caudoviricetes</taxon>
    </lineage>
</organism>
<name>A0A8S5SMB2_9CAUD</name>
<reference evidence="1" key="1">
    <citation type="journal article" date="2021" name="Proc. Natl. Acad. Sci. U.S.A.">
        <title>A Catalog of Tens of Thousands of Viruses from Human Metagenomes Reveals Hidden Associations with Chronic Diseases.</title>
        <authorList>
            <person name="Tisza M.J."/>
            <person name="Buck C.B."/>
        </authorList>
    </citation>
    <scope>NUCLEOTIDE SEQUENCE</scope>
    <source>
        <strain evidence="1">CtgEf1</strain>
    </source>
</reference>
<sequence length="101" mass="12473">MIKNFSKYQKHIKHKNGELYYRDILIRVEMPPEYEYYDVSAVKINFKEKEASAVRVIKSKKRKSRHYFSWLIYFEGRPIHYSSCAFRLENVFDEIDRYYTE</sequence>
<evidence type="ECO:0000313" key="1">
    <source>
        <dbReference type="EMBL" id="DAF51706.1"/>
    </source>
</evidence>
<dbReference type="EMBL" id="BK032620">
    <property type="protein sequence ID" value="DAF51706.1"/>
    <property type="molecule type" value="Genomic_DNA"/>
</dbReference>
<protein>
    <submittedName>
        <fullName evidence="1">Uncharacterized protein</fullName>
    </submittedName>
</protein>